<organism evidence="1 2">
    <name type="scientific">Chlamydomonas incerta</name>
    <dbReference type="NCBI Taxonomy" id="51695"/>
    <lineage>
        <taxon>Eukaryota</taxon>
        <taxon>Viridiplantae</taxon>
        <taxon>Chlorophyta</taxon>
        <taxon>core chlorophytes</taxon>
        <taxon>Chlorophyceae</taxon>
        <taxon>CS clade</taxon>
        <taxon>Chlamydomonadales</taxon>
        <taxon>Chlamydomonadaceae</taxon>
        <taxon>Chlamydomonas</taxon>
    </lineage>
</organism>
<dbReference type="EMBL" id="JAEHOC010000008">
    <property type="protein sequence ID" value="KAG2439405.1"/>
    <property type="molecule type" value="Genomic_DNA"/>
</dbReference>
<sequence length="248" mass="27715">MHTGDSAIIGKREVEVIKLLVQHGKDESITGYLQALLVKPAVRVVQLQGELNTAAERNEKEVVRLQGELNTAAERSDKEVVRLQGELNTAVARLQGELNTAAERSDKEIVRLTAELQRTTSQYLNLRGLLNMRGVMEYIQETMSIRHNVTWKKYDAVSSWQAYLDKRPSLKQCLGKCNVDIATAPQALSGMYATLSGAIHNSHAPEGYKQAGLTLYIGYPLEDWRQCALMACLCQDANIPYEFRGDVH</sequence>
<evidence type="ECO:0000313" key="2">
    <source>
        <dbReference type="Proteomes" id="UP000650467"/>
    </source>
</evidence>
<gene>
    <name evidence="1" type="ORF">HXX76_004762</name>
</gene>
<name>A0A835W4U1_CHLIN</name>
<dbReference type="AlphaFoldDB" id="A0A835W4U1"/>
<keyword evidence="2" id="KW-1185">Reference proteome</keyword>
<dbReference type="OrthoDB" id="10454911at2759"/>
<reference evidence="1" key="1">
    <citation type="journal article" date="2020" name="bioRxiv">
        <title>Comparative genomics of Chlamydomonas.</title>
        <authorList>
            <person name="Craig R.J."/>
            <person name="Hasan A.R."/>
            <person name="Ness R.W."/>
            <person name="Keightley P.D."/>
        </authorList>
    </citation>
    <scope>NUCLEOTIDE SEQUENCE</scope>
    <source>
        <strain evidence="1">SAG 7.73</strain>
    </source>
</reference>
<accession>A0A835W4U1</accession>
<proteinExistence type="predicted"/>
<comment type="caution">
    <text evidence="1">The sequence shown here is derived from an EMBL/GenBank/DDBJ whole genome shotgun (WGS) entry which is preliminary data.</text>
</comment>
<evidence type="ECO:0000313" key="1">
    <source>
        <dbReference type="EMBL" id="KAG2439405.1"/>
    </source>
</evidence>
<dbReference type="Proteomes" id="UP000650467">
    <property type="component" value="Unassembled WGS sequence"/>
</dbReference>
<protein>
    <submittedName>
        <fullName evidence="1">Uncharacterized protein</fullName>
    </submittedName>
</protein>